<feature type="transmembrane region" description="Helical" evidence="1">
    <location>
        <begin position="135"/>
        <end position="155"/>
    </location>
</feature>
<proteinExistence type="predicted"/>
<feature type="transmembrane region" description="Helical" evidence="1">
    <location>
        <begin position="44"/>
        <end position="63"/>
    </location>
</feature>
<reference evidence="2" key="1">
    <citation type="submission" date="2020-05" db="EMBL/GenBank/DDBJ databases">
        <authorList>
            <person name="Chiriac C."/>
            <person name="Salcher M."/>
            <person name="Ghai R."/>
            <person name="Kavagutti S V."/>
        </authorList>
    </citation>
    <scope>NUCLEOTIDE SEQUENCE</scope>
</reference>
<evidence type="ECO:0000256" key="1">
    <source>
        <dbReference type="SAM" id="Phobius"/>
    </source>
</evidence>
<gene>
    <name evidence="2" type="ORF">UFOPK2310_00483</name>
</gene>
<feature type="transmembrane region" description="Helical" evidence="1">
    <location>
        <begin position="161"/>
        <end position="180"/>
    </location>
</feature>
<sequence length="383" mass="41462">MFTRSAIKPGEDRKAGWLELFYDLAVVAALGVSNDAFIEHPSLETAYFSLLALAALFSVWLLTTLIHNRFAIDGIIYRILLLLQMSGILLTAISVGEGSAIDWRGGLISLGFVFLTIGGMYALARIQIGIPVQGLKVSIISTALGAFICFAGVLLSKEALLYVFALALLVTMAPILFSFLRNVSQDFPLHPDHLRERLGLLFLIAIGESLIHIVGVLTNTTAGSDYRFFFLIVIFDLALATAYFEGVFSKRKPAHPRLLIGIIFAHFILILGVTAAADEMAIFASSDPGTTEAANAGVFAVAIGLLLLGLTLLEVLINNRLVNLTWAQAALAAAAMLDGLYQIRNGNTQSRIGILLISIAFITWLVMRVAVSRRELEVAGRIN</sequence>
<accession>A0A6J6M300</accession>
<feature type="transmembrane region" description="Helical" evidence="1">
    <location>
        <begin position="228"/>
        <end position="246"/>
    </location>
</feature>
<feature type="transmembrane region" description="Helical" evidence="1">
    <location>
        <begin position="75"/>
        <end position="95"/>
    </location>
</feature>
<name>A0A6J6M300_9ZZZZ</name>
<keyword evidence="1" id="KW-1133">Transmembrane helix</keyword>
<dbReference type="PANTHER" id="PTHR36840">
    <property type="entry name" value="BLL5714 PROTEIN"/>
    <property type="match status" value="1"/>
</dbReference>
<protein>
    <submittedName>
        <fullName evidence="2">Unannotated protein</fullName>
    </submittedName>
</protein>
<keyword evidence="1" id="KW-0812">Transmembrane</keyword>
<feature type="transmembrane region" description="Helical" evidence="1">
    <location>
        <begin position="258"/>
        <end position="277"/>
    </location>
</feature>
<evidence type="ECO:0000313" key="2">
    <source>
        <dbReference type="EMBL" id="CAB4668510.1"/>
    </source>
</evidence>
<feature type="transmembrane region" description="Helical" evidence="1">
    <location>
        <begin position="297"/>
        <end position="317"/>
    </location>
</feature>
<feature type="transmembrane region" description="Helical" evidence="1">
    <location>
        <begin position="101"/>
        <end position="123"/>
    </location>
</feature>
<dbReference type="AlphaFoldDB" id="A0A6J6M300"/>
<dbReference type="InterPro" id="IPR010640">
    <property type="entry name" value="Low_temperature_requirement_A"/>
</dbReference>
<keyword evidence="1" id="KW-0472">Membrane</keyword>
<dbReference type="PANTHER" id="PTHR36840:SF1">
    <property type="entry name" value="BLL5714 PROTEIN"/>
    <property type="match status" value="1"/>
</dbReference>
<organism evidence="2">
    <name type="scientific">freshwater metagenome</name>
    <dbReference type="NCBI Taxonomy" id="449393"/>
    <lineage>
        <taxon>unclassified sequences</taxon>
        <taxon>metagenomes</taxon>
        <taxon>ecological metagenomes</taxon>
    </lineage>
</organism>
<dbReference type="EMBL" id="CAEZWW010000041">
    <property type="protein sequence ID" value="CAB4668510.1"/>
    <property type="molecule type" value="Genomic_DNA"/>
</dbReference>
<feature type="transmembrane region" description="Helical" evidence="1">
    <location>
        <begin position="349"/>
        <end position="371"/>
    </location>
</feature>
<dbReference type="Pfam" id="PF06772">
    <property type="entry name" value="LtrA"/>
    <property type="match status" value="1"/>
</dbReference>
<feature type="transmembrane region" description="Helical" evidence="1">
    <location>
        <begin position="200"/>
        <end position="222"/>
    </location>
</feature>